<reference evidence="9" key="1">
    <citation type="submission" date="2017-11" db="EMBL/GenBank/DDBJ databases">
        <title>The sensing device of the deep-sea amphipod.</title>
        <authorList>
            <person name="Kobayashi H."/>
            <person name="Nagahama T."/>
            <person name="Arai W."/>
            <person name="Sasagawa Y."/>
            <person name="Umeda M."/>
            <person name="Hayashi T."/>
            <person name="Nikaido I."/>
            <person name="Watanabe H."/>
            <person name="Oguri K."/>
            <person name="Kitazato H."/>
            <person name="Fujioka K."/>
            <person name="Kido Y."/>
            <person name="Takami H."/>
        </authorList>
    </citation>
    <scope>NUCLEOTIDE SEQUENCE</scope>
    <source>
        <tissue evidence="9">Whole body</tissue>
    </source>
</reference>
<proteinExistence type="evidence at transcript level"/>
<dbReference type="EMBL" id="IACF01003953">
    <property type="protein sequence ID" value="LAB69556.1"/>
    <property type="molecule type" value="mRNA"/>
</dbReference>
<dbReference type="EMBL" id="IACT01004180">
    <property type="protein sequence ID" value="LAC23381.1"/>
    <property type="molecule type" value="mRNA"/>
</dbReference>
<keyword evidence="5 6" id="KW-0472">Membrane</keyword>
<dbReference type="GO" id="GO:0005886">
    <property type="term" value="C:plasma membrane"/>
    <property type="evidence" value="ECO:0007669"/>
    <property type="project" value="TreeGrafter"/>
</dbReference>
<evidence type="ECO:0000256" key="3">
    <source>
        <dbReference type="ARBA" id="ARBA00022692"/>
    </source>
</evidence>
<dbReference type="PANTHER" id="PTHR10926:SF0">
    <property type="entry name" value="CDC50, ISOFORM A"/>
    <property type="match status" value="1"/>
</dbReference>
<protein>
    <submittedName>
        <fullName evidence="8 9">Cell cycle control protein 50A-like</fullName>
    </submittedName>
</protein>
<keyword evidence="3 7" id="KW-0812">Transmembrane</keyword>
<dbReference type="Pfam" id="PF03381">
    <property type="entry name" value="CDC50"/>
    <property type="match status" value="1"/>
</dbReference>
<accession>A0A2P2I6L1</accession>
<comment type="similarity">
    <text evidence="2 6">Belongs to the CDC50/LEM3 family.</text>
</comment>
<organism evidence="8">
    <name type="scientific">Hirondellea gigas</name>
    <dbReference type="NCBI Taxonomy" id="1518452"/>
    <lineage>
        <taxon>Eukaryota</taxon>
        <taxon>Metazoa</taxon>
        <taxon>Ecdysozoa</taxon>
        <taxon>Arthropoda</taxon>
        <taxon>Crustacea</taxon>
        <taxon>Multicrustacea</taxon>
        <taxon>Malacostraca</taxon>
        <taxon>Eumalacostraca</taxon>
        <taxon>Peracarida</taxon>
        <taxon>Amphipoda</taxon>
        <taxon>Amphilochidea</taxon>
        <taxon>Lysianassida</taxon>
        <taxon>Lysianassidira</taxon>
        <taxon>Lysianassoidea</taxon>
        <taxon>Lysianassidae</taxon>
        <taxon>Hirondellea</taxon>
    </lineage>
</organism>
<feature type="transmembrane region" description="Helical" evidence="7">
    <location>
        <begin position="39"/>
        <end position="60"/>
    </location>
</feature>
<dbReference type="AlphaFoldDB" id="A0A2P2I6L1"/>
<dbReference type="GO" id="GO:0005783">
    <property type="term" value="C:endoplasmic reticulum"/>
    <property type="evidence" value="ECO:0007669"/>
    <property type="project" value="TreeGrafter"/>
</dbReference>
<evidence type="ECO:0000256" key="1">
    <source>
        <dbReference type="ARBA" id="ARBA00004141"/>
    </source>
</evidence>
<feature type="transmembrane region" description="Helical" evidence="7">
    <location>
        <begin position="334"/>
        <end position="356"/>
    </location>
</feature>
<sequence>MSVNATADTTTRPRNSKFKQKFKQQRLPAWQPILTADTVLPAFFLIGLLFVPLGVALLLFSDSVVEFQVDYTDCNSTSDAHQIAVGEYLQCKDVITEPSFVHGTDTCMCQIDFTIEKTLEKNVYMYYGLDNFYQNHRRYVKSRDDKQMQGRVVDEPPSDCRPFDADPDSNEIYAPCGAVANSLFNDTLRLFVTDTLLGPQRKVPLLKNDIAWESDKNIKFHNPPGELNDSPDGAFKGTVKPLYWTKPVWQLDEEDPNNNGYENEDLIVWMRTAAFPSFRKLYRRVDHSKSQFKNSLQNGPYMLEVDYNYPVSSFGGRKRMILSTTSFLGGKNNFLGIAYITVGCICFLLGVIFLVIHVKFGERTTKHLNINQNTPYSE</sequence>
<evidence type="ECO:0000256" key="7">
    <source>
        <dbReference type="SAM" id="Phobius"/>
    </source>
</evidence>
<evidence type="ECO:0000256" key="6">
    <source>
        <dbReference type="PIRNR" id="PIRNR015840"/>
    </source>
</evidence>
<evidence type="ECO:0000256" key="4">
    <source>
        <dbReference type="ARBA" id="ARBA00022989"/>
    </source>
</evidence>
<reference evidence="8" key="2">
    <citation type="journal article" date="2018" name="Biosci. Biotechnol. Biochem.">
        <title>Polysaccharide hydrolase of the hadal zone amphipods Hirondellea gigas.</title>
        <authorList>
            <person name="Kobayashi H."/>
            <person name="Nagahama T."/>
            <person name="Arai W."/>
            <person name="Sasagawa Y."/>
            <person name="Umeda M."/>
            <person name="Hayashi T."/>
            <person name="Nikaido I."/>
            <person name="Watanabe H."/>
            <person name="Oguri K."/>
            <person name="Kitazato H."/>
            <person name="Fujioka K."/>
            <person name="Kido Y."/>
            <person name="Takami H."/>
        </authorList>
    </citation>
    <scope>NUCLEOTIDE SEQUENCE</scope>
    <source>
        <tissue evidence="8">Whole body</tissue>
    </source>
</reference>
<evidence type="ECO:0000256" key="5">
    <source>
        <dbReference type="ARBA" id="ARBA00023136"/>
    </source>
</evidence>
<dbReference type="PANTHER" id="PTHR10926">
    <property type="entry name" value="CELL CYCLE CONTROL PROTEIN 50"/>
    <property type="match status" value="1"/>
</dbReference>
<keyword evidence="4 7" id="KW-1133">Transmembrane helix</keyword>
<evidence type="ECO:0000256" key="2">
    <source>
        <dbReference type="ARBA" id="ARBA00009457"/>
    </source>
</evidence>
<name>A0A2P2I6L1_9CRUS</name>
<evidence type="ECO:0000313" key="9">
    <source>
        <dbReference type="EMBL" id="LAC23381.1"/>
    </source>
</evidence>
<dbReference type="InterPro" id="IPR005045">
    <property type="entry name" value="CDC50/LEM3_fam"/>
</dbReference>
<dbReference type="PIRSF" id="PIRSF015840">
    <property type="entry name" value="DUF284_TM_euk"/>
    <property type="match status" value="1"/>
</dbReference>
<evidence type="ECO:0000313" key="8">
    <source>
        <dbReference type="EMBL" id="LAB69556.1"/>
    </source>
</evidence>
<comment type="subcellular location">
    <subcellularLocation>
        <location evidence="1">Membrane</location>
        <topology evidence="1">Multi-pass membrane protein</topology>
    </subcellularLocation>
</comment>
<dbReference type="GO" id="GO:0005794">
    <property type="term" value="C:Golgi apparatus"/>
    <property type="evidence" value="ECO:0007669"/>
    <property type="project" value="TreeGrafter"/>
</dbReference>